<evidence type="ECO:0000256" key="1">
    <source>
        <dbReference type="ARBA" id="ARBA00004651"/>
    </source>
</evidence>
<dbReference type="InterPro" id="IPR036259">
    <property type="entry name" value="MFS_trans_sf"/>
</dbReference>
<feature type="transmembrane region" description="Helical" evidence="7">
    <location>
        <begin position="152"/>
        <end position="171"/>
    </location>
</feature>
<keyword evidence="2" id="KW-0813">Transport</keyword>
<evidence type="ECO:0000256" key="7">
    <source>
        <dbReference type="SAM" id="Phobius"/>
    </source>
</evidence>
<feature type="transmembrane region" description="Helical" evidence="7">
    <location>
        <begin position="210"/>
        <end position="227"/>
    </location>
</feature>
<dbReference type="KEGG" id="cpre:Csp1_01970"/>
<reference evidence="10" key="1">
    <citation type="submission" date="2017-11" db="EMBL/GenBank/DDBJ databases">
        <title>Otitis media/interna in a cat caused by the recently described species Corynebacterium provencense.</title>
        <authorList>
            <person name="Kittl S."/>
            <person name="Brodard I."/>
            <person name="Rychener L."/>
            <person name="Jores J."/>
            <person name="Roosje P."/>
            <person name="Gobeli Brawand S."/>
        </authorList>
    </citation>
    <scope>NUCLEOTIDE SEQUENCE [LARGE SCALE GENOMIC DNA]</scope>
    <source>
        <strain evidence="10">17KM38</strain>
    </source>
</reference>
<keyword evidence="10" id="KW-1185">Reference proteome</keyword>
<dbReference type="CDD" id="cd17321">
    <property type="entry name" value="MFS_MMR_MDR_like"/>
    <property type="match status" value="1"/>
</dbReference>
<evidence type="ECO:0000256" key="2">
    <source>
        <dbReference type="ARBA" id="ARBA00022448"/>
    </source>
</evidence>
<keyword evidence="3" id="KW-1003">Cell membrane</keyword>
<gene>
    <name evidence="9" type="primary">qacA_1</name>
    <name evidence="9" type="ORF">Csp1_01970</name>
</gene>
<dbReference type="SUPFAM" id="SSF103473">
    <property type="entry name" value="MFS general substrate transporter"/>
    <property type="match status" value="1"/>
</dbReference>
<dbReference type="GO" id="GO:0022857">
    <property type="term" value="F:transmembrane transporter activity"/>
    <property type="evidence" value="ECO:0007669"/>
    <property type="project" value="InterPro"/>
</dbReference>
<dbReference type="RefSeq" id="WP_066585399.1">
    <property type="nucleotide sequence ID" value="NZ_CABKVS010000001.1"/>
</dbReference>
<feature type="transmembrane region" description="Helical" evidence="7">
    <location>
        <begin position="316"/>
        <end position="337"/>
    </location>
</feature>
<evidence type="ECO:0000259" key="8">
    <source>
        <dbReference type="PROSITE" id="PS50850"/>
    </source>
</evidence>
<name>A0A2Z3YLL8_9CORY</name>
<feature type="transmembrane region" description="Helical" evidence="7">
    <location>
        <begin position="177"/>
        <end position="198"/>
    </location>
</feature>
<evidence type="ECO:0000313" key="10">
    <source>
        <dbReference type="Proteomes" id="UP000247696"/>
    </source>
</evidence>
<evidence type="ECO:0000256" key="4">
    <source>
        <dbReference type="ARBA" id="ARBA00022692"/>
    </source>
</evidence>
<feature type="transmembrane region" description="Helical" evidence="7">
    <location>
        <begin position="239"/>
        <end position="259"/>
    </location>
</feature>
<dbReference type="PANTHER" id="PTHR42718:SF47">
    <property type="entry name" value="METHYL VIOLOGEN RESISTANCE PROTEIN SMVA"/>
    <property type="match status" value="1"/>
</dbReference>
<dbReference type="EMBL" id="CP024988">
    <property type="protein sequence ID" value="AWT25025.1"/>
    <property type="molecule type" value="Genomic_DNA"/>
</dbReference>
<feature type="transmembrane region" description="Helical" evidence="7">
    <location>
        <begin position="61"/>
        <end position="78"/>
    </location>
</feature>
<feature type="transmembrane region" description="Helical" evidence="7">
    <location>
        <begin position="368"/>
        <end position="394"/>
    </location>
</feature>
<feature type="transmembrane region" description="Helical" evidence="7">
    <location>
        <begin position="484"/>
        <end position="505"/>
    </location>
</feature>
<dbReference type="Proteomes" id="UP000247696">
    <property type="component" value="Chromosome"/>
</dbReference>
<dbReference type="PANTHER" id="PTHR42718">
    <property type="entry name" value="MAJOR FACILITATOR SUPERFAMILY MULTIDRUG TRANSPORTER MFSC"/>
    <property type="match status" value="1"/>
</dbReference>
<keyword evidence="5 7" id="KW-1133">Transmembrane helix</keyword>
<evidence type="ECO:0000256" key="3">
    <source>
        <dbReference type="ARBA" id="ARBA00022475"/>
    </source>
</evidence>
<feature type="transmembrane region" description="Helical" evidence="7">
    <location>
        <begin position="21"/>
        <end position="49"/>
    </location>
</feature>
<comment type="subcellular location">
    <subcellularLocation>
        <location evidence="1">Cell membrane</location>
        <topology evidence="1">Multi-pass membrane protein</topology>
    </subcellularLocation>
</comment>
<keyword evidence="4 7" id="KW-0812">Transmembrane</keyword>
<feature type="transmembrane region" description="Helical" evidence="7">
    <location>
        <begin position="279"/>
        <end position="304"/>
    </location>
</feature>
<feature type="domain" description="Major facilitator superfamily (MFS) profile" evidence="8">
    <location>
        <begin position="24"/>
        <end position="510"/>
    </location>
</feature>
<accession>A0A2Z3YLL8</accession>
<sequence>MTTPRTDSRPHPSAHLSRTARWAATGVLTASLLVITMDMTILTIALPSMAAEIQPTSTQQLWIMDVYSLVLAGLLVPWSAVADRWGRKKMLMLGYSFFILASLLVVVADSAAEVIAIRAFLGVGGAMIMPQTLSMIRVLFTDLRERATALSIWAAISGLGSALGPLVGGILLEHFSWHAAFLINVPLMGAAIIAGYFLLPESTVGSPGRWDWVAAVQSMVGMVLLVWSVKEFGKEASLAVPEALAAFAAAVAVLAWFTLRCLRSDSPLLELRLFRSRPFTAGIIAALGSTFAMIAALLLLAQWLQLVDGAGPVETGVKLIPVAVAAALASVAAPVLSRRIGSRGVVAGGIILAGAGMLYMGLSPSGVSYPVILVAMLLVGAGVGSLAVASAMIMGGSPEDKAGNAGALEEASYEIGGVLGVAVLGSISALVFRDHLTSLAGGLGLPEELTDPAGESLGAAMHIAGEAGLPDLASSAAEAFTDSLQTAGIAGGLLMLAVGVAVFFITPKGTQAAH</sequence>
<feature type="transmembrane region" description="Helical" evidence="7">
    <location>
        <begin position="114"/>
        <end position="140"/>
    </location>
</feature>
<dbReference type="Gene3D" id="1.20.1720.10">
    <property type="entry name" value="Multidrug resistance protein D"/>
    <property type="match status" value="1"/>
</dbReference>
<dbReference type="InterPro" id="IPR011701">
    <property type="entry name" value="MFS"/>
</dbReference>
<feature type="transmembrane region" description="Helical" evidence="7">
    <location>
        <begin position="90"/>
        <end position="108"/>
    </location>
</feature>
<proteinExistence type="predicted"/>
<dbReference type="Pfam" id="PF07690">
    <property type="entry name" value="MFS_1"/>
    <property type="match status" value="1"/>
</dbReference>
<dbReference type="STRING" id="1737425.GCA_900049755_01238"/>
<dbReference type="PROSITE" id="PS50850">
    <property type="entry name" value="MFS"/>
    <property type="match status" value="1"/>
</dbReference>
<organism evidence="9 10">
    <name type="scientific">Corynebacterium provencense</name>
    <dbReference type="NCBI Taxonomy" id="1737425"/>
    <lineage>
        <taxon>Bacteria</taxon>
        <taxon>Bacillati</taxon>
        <taxon>Actinomycetota</taxon>
        <taxon>Actinomycetes</taxon>
        <taxon>Mycobacteriales</taxon>
        <taxon>Corynebacteriaceae</taxon>
        <taxon>Corynebacterium</taxon>
    </lineage>
</organism>
<dbReference type="GO" id="GO:0005886">
    <property type="term" value="C:plasma membrane"/>
    <property type="evidence" value="ECO:0007669"/>
    <property type="project" value="UniProtKB-SubCell"/>
</dbReference>
<protein>
    <submittedName>
        <fullName evidence="9">Antiseptic resistance protein</fullName>
    </submittedName>
</protein>
<evidence type="ECO:0000256" key="5">
    <source>
        <dbReference type="ARBA" id="ARBA00022989"/>
    </source>
</evidence>
<dbReference type="InterPro" id="IPR020846">
    <property type="entry name" value="MFS_dom"/>
</dbReference>
<evidence type="ECO:0000313" key="9">
    <source>
        <dbReference type="EMBL" id="AWT25025.1"/>
    </source>
</evidence>
<feature type="transmembrane region" description="Helical" evidence="7">
    <location>
        <begin position="344"/>
        <end position="362"/>
    </location>
</feature>
<evidence type="ECO:0000256" key="6">
    <source>
        <dbReference type="ARBA" id="ARBA00023136"/>
    </source>
</evidence>
<dbReference type="Gene3D" id="1.20.1250.20">
    <property type="entry name" value="MFS general substrate transporter like domains"/>
    <property type="match status" value="1"/>
</dbReference>
<keyword evidence="6 7" id="KW-0472">Membrane</keyword>
<feature type="transmembrane region" description="Helical" evidence="7">
    <location>
        <begin position="415"/>
        <end position="432"/>
    </location>
</feature>
<dbReference type="AlphaFoldDB" id="A0A2Z3YLL8"/>